<name>A0ABQ8Q8E8_9AGAR</name>
<accession>A0ABQ8Q8E8</accession>
<feature type="compositionally biased region" description="Low complexity" evidence="1">
    <location>
        <begin position="816"/>
        <end position="836"/>
    </location>
</feature>
<protein>
    <recommendedName>
        <fullName evidence="4">Chromo domain-containing protein</fullName>
    </recommendedName>
</protein>
<comment type="caution">
    <text evidence="2">The sequence shown here is derived from an EMBL/GenBank/DDBJ whole genome shotgun (WGS) entry which is preliminary data.</text>
</comment>
<evidence type="ECO:0000256" key="1">
    <source>
        <dbReference type="SAM" id="MobiDB-lite"/>
    </source>
</evidence>
<reference evidence="2" key="1">
    <citation type="submission" date="2022-08" db="EMBL/GenBank/DDBJ databases">
        <authorList>
            <consortium name="DOE Joint Genome Institute"/>
            <person name="Min B."/>
            <person name="Riley R."/>
            <person name="Sierra-Patev S."/>
            <person name="Naranjo-Ortiz M."/>
            <person name="Looney B."/>
            <person name="Konkel Z."/>
            <person name="Slot J.C."/>
            <person name="Sakamoto Y."/>
            <person name="Steenwyk J.L."/>
            <person name="Rokas A."/>
            <person name="Carro J."/>
            <person name="Camarero S."/>
            <person name="Ferreira P."/>
            <person name="Molpeceres G."/>
            <person name="Ruiz-Duenas F.J."/>
            <person name="Serrano A."/>
            <person name="Henrissat B."/>
            <person name="Drula E."/>
            <person name="Hughes K.W."/>
            <person name="Mata J.L."/>
            <person name="Ishikawa N.K."/>
            <person name="Vargas-Isla R."/>
            <person name="Ushijima S."/>
            <person name="Smith C.A."/>
            <person name="Ahrendt S."/>
            <person name="Andreopoulos W."/>
            <person name="He G."/>
            <person name="Labutti K."/>
            <person name="Lipzen A."/>
            <person name="Ng V."/>
            <person name="Sandor L."/>
            <person name="Barry K."/>
            <person name="Martinez A.T."/>
            <person name="Xiao Y."/>
            <person name="Gibbons J.G."/>
            <person name="Terashima K."/>
            <person name="Hibbett D.S."/>
            <person name="Grigoriev I.V."/>
        </authorList>
    </citation>
    <scope>NUCLEOTIDE SEQUENCE</scope>
    <source>
        <strain evidence="2">TFB10827</strain>
    </source>
</reference>
<feature type="compositionally biased region" description="Polar residues" evidence="1">
    <location>
        <begin position="788"/>
        <end position="800"/>
    </location>
</feature>
<dbReference type="EMBL" id="MU790683">
    <property type="protein sequence ID" value="KAJ3994819.1"/>
    <property type="molecule type" value="Genomic_DNA"/>
</dbReference>
<evidence type="ECO:0000313" key="2">
    <source>
        <dbReference type="EMBL" id="KAJ3994819.1"/>
    </source>
</evidence>
<organism evidence="2 3">
    <name type="scientific">Lentinula boryana</name>
    <dbReference type="NCBI Taxonomy" id="40481"/>
    <lineage>
        <taxon>Eukaryota</taxon>
        <taxon>Fungi</taxon>
        <taxon>Dikarya</taxon>
        <taxon>Basidiomycota</taxon>
        <taxon>Agaricomycotina</taxon>
        <taxon>Agaricomycetes</taxon>
        <taxon>Agaricomycetidae</taxon>
        <taxon>Agaricales</taxon>
        <taxon>Marasmiineae</taxon>
        <taxon>Omphalotaceae</taxon>
        <taxon>Lentinula</taxon>
    </lineage>
</organism>
<keyword evidence="3" id="KW-1185">Reference proteome</keyword>
<feature type="region of interest" description="Disordered" evidence="1">
    <location>
        <begin position="788"/>
        <end position="895"/>
    </location>
</feature>
<evidence type="ECO:0000313" key="3">
    <source>
        <dbReference type="Proteomes" id="UP001163828"/>
    </source>
</evidence>
<feature type="compositionally biased region" description="Polar residues" evidence="1">
    <location>
        <begin position="673"/>
        <end position="683"/>
    </location>
</feature>
<feature type="compositionally biased region" description="Polar residues" evidence="1">
    <location>
        <begin position="692"/>
        <end position="750"/>
    </location>
</feature>
<dbReference type="Proteomes" id="UP001163828">
    <property type="component" value="Unassembled WGS sequence"/>
</dbReference>
<sequence>MPREDIDYDFLHETSTSKLLADAIPPNNDQSIFLPHSAYRPSSRGLPFRVSNSGMSTTNDNSTRSVIPPITDFEQDYVFTREWSIHHGVGVLDPEFPSLSIFQPPPNYFNNAHEQWRDETETEPIPAAHQNHWLFHTKLQGISIRVDIQGTKYDMLSKQKSTRDGRYVKVVPQMGGGFMLNLVVSKALEEVGIDPQYVLRHREPPKPNTEKRLMVVIGGDEEHIGKFVRQIYHLYQGAKRPENMWFILGVVEFSTGEEVLAPECLELPPDKVEIVLETEEMRKKSRALLGPARDAARLSLPEIRRPPPHPPKVFLPTVQLLRPRKNETADSVTGSLTGLKAAAKALANSTEFQASAAPDQVRTPAEWETIVTAAFKNYKNNNIIKNNAKVVVQNFRATNTPVPVRDNPRFKAANTLLNLQMPTSKRLFETEVKEDILEKAIELRKQNPSWNGSKAYQEALKREWANGDQAMYESKAEHADIFENQRTLPLNLMTALCGLTEGGSVGPCEVVCLVGFRNEENFVASWQLNAHHQVDENGDPFTPEFQRGSDNERAFNSLDRAWAEYCKTVLPKHRAPDLSNKQLAQEIVDFLNQIWQYSQPAHSRSCFVPLSEIDSDPQAFYDTSKFQFPTSLAVERLSNSQLWLLGDYISSISNIDHPDPFVFKSKDHTTLSVPNASGGSSSMIPGPVAVAQESSASATEPATQPSDVQGTGEPVNSCSPATASTQDELTKSSTVPNLETTETTNTSQQVRLPLPEGGSPISPNLSTTLEPLPVPPILSVTISLPTASCNPSTPPVTATPSFLPPLLETAPPPDDTPASSNSTTSPDSSMTTTTNSLTAMSQKAPPPDGTPAVDPPADIESQPKAIHTGLASVDAPKRRGKRKAAAAQLDDTQGTRVTRNRGQLHGKQLSNITEQDGTVVRELEEVQGKEQPATPPDEVRVSHISEHRWHGSQLSFHVHWEDKDITWQSKLSGSKAFDQGLCSERVI</sequence>
<proteinExistence type="predicted"/>
<feature type="region of interest" description="Disordered" evidence="1">
    <location>
        <begin position="673"/>
        <end position="768"/>
    </location>
</feature>
<evidence type="ECO:0008006" key="4">
    <source>
        <dbReference type="Google" id="ProtNLM"/>
    </source>
</evidence>
<gene>
    <name evidence="2" type="ORF">F5050DRAFT_1833155</name>
</gene>